<comment type="subcellular location">
    <subcellularLocation>
        <location evidence="1">Secreted</location>
    </subcellularLocation>
</comment>
<feature type="region of interest" description="Disordered" evidence="10">
    <location>
        <begin position="1908"/>
        <end position="1951"/>
    </location>
</feature>
<feature type="compositionally biased region" description="Low complexity" evidence="10">
    <location>
        <begin position="1938"/>
        <end position="1948"/>
    </location>
</feature>
<keyword evidence="6" id="KW-0720">Serine protease</keyword>
<feature type="signal peptide" evidence="11">
    <location>
        <begin position="1"/>
        <end position="24"/>
    </location>
</feature>
<evidence type="ECO:0000256" key="10">
    <source>
        <dbReference type="SAM" id="MobiDB-lite"/>
    </source>
</evidence>
<dbReference type="CDD" id="cd00306">
    <property type="entry name" value="Peptidases_S8_S53"/>
    <property type="match status" value="1"/>
</dbReference>
<dbReference type="OrthoDB" id="4186592at2759"/>
<name>C1H4J3_PARBA</name>
<dbReference type="InterPro" id="IPR023828">
    <property type="entry name" value="Peptidase_S8_Ser-AS"/>
</dbReference>
<dbReference type="HOGENOM" id="CLU_000640_0_0_1"/>
<dbReference type="EMBL" id="KN294006">
    <property type="protein sequence ID" value="EEH34637.2"/>
    <property type="molecule type" value="Genomic_DNA"/>
</dbReference>
<dbReference type="InterPro" id="IPR012334">
    <property type="entry name" value="Pectin_lyas_fold"/>
</dbReference>
<evidence type="ECO:0000256" key="2">
    <source>
        <dbReference type="ARBA" id="ARBA00022525"/>
    </source>
</evidence>
<dbReference type="GO" id="GO:0006508">
    <property type="term" value="P:proteolysis"/>
    <property type="evidence" value="ECO:0007669"/>
    <property type="project" value="UniProtKB-KW"/>
</dbReference>
<dbReference type="GeneID" id="9095631"/>
<dbReference type="PANTHER" id="PTHR33928:SF2">
    <property type="entry name" value="PECTATE LYASE SUPERFAMILY PROTEIN DOMAIN-CONTAINING PROTEIN-RELATED"/>
    <property type="match status" value="1"/>
</dbReference>
<keyword evidence="9" id="KW-0325">Glycoprotein</keyword>
<sequence>MAVIRPENMYSLGVLLGLLSFAVGQGGLLYDPAKYPDLPKYGPQPNAPYMVDNQHNYFKVAPDKGEQNGPVWLKSGSLKNYMAHLADPAGYGHTLIGDSGKVMEVTGDPFNVTAAVSNYWLPQLAPLGKQPLAGTNYKFYRDVVKYGADNTGKKDATEAINAAVADGNRCGLECGNTFMLGAIIYFPPGTYKICRPVIQLYYTQFIGDALDPPTIKGCDTFQGIALFDTDPYIPGGNGQNWYINQNQFFRQIRNFIFDLTEMPLQTNDHDQPLVPTGIHWQVSQACSLQNLVFNMPKATDKNKATHVGIFMENGSGGFVSDLVFNGGNIGWRAGSQQYTAMNIKFNGCLTAVQMIWDWGFNWQRIQVDGGAIAFNISGRGGSTGQGIGSVSIIDSKISNCPIAILTNSQKDTKNSSPNIVIDNLEMSNVGTTVKSETGEVILAGTSKVDLWAIGRRYNGYKGTYTSGKVDAPRKGSRLLDKDGKLFYRRRPQYEEFGIGQFLIATEHGCKNDGTGDNTQAINSFLQAAKDAGQIAYFPAGIYRVGSTVLIPTGSRVVGGSWSQIQGAGFYFNDLHNPRVVVQVGKKGDVGTMEIVDMMFTVQGATAGAIVLEWNVYESSQGSAAMWDSHVRIGGAAGSDLDFKTCSKFGYEDSCICASLLFHVTPQASGYFENVWIWLADHDNDMNVYNTPDKISNQISLYAARGTLIESKGPSWFYGTGSEHTVLYQYQLYGAKDVYLGHIQTETPYFQPVPLAPLPFQTGKEFPGDPSFEKCKTIGCQEAWGLRIINSEGITLHSSGLYSFFEEYYQDCVPKHNCQEGLLEVRGSKDVALFNIFTVGVQKIGTGINNGAIFQNDSNQSGFTTEVSVWLPLPGDDNFDVVYVGTEVYNKPSVTCPANCILVFPTSSLASKTTIDPGKYTTSLEYGRSGTTTIGGQPIPTFFTTTTTVTLDINPITTDGIPYSNINMTEGQAKSTLTVLPSVDIPPIPVPLPDGEGKTTTRNVTVPPWPDITRGPPDGSRRGDHTATRTDEDTRPGVYHTPYVTTISAARAIVTTISFPATVSPIVVTCPPNTKVPFNTPKTIATVYCPTPTTISVAFTCPATKVVTFLGSSAGVFTVDCTLSTTFSKEPPITTPVPTGDPTTTWPLPVWSTWPPRAVIPIEEEVDDPEPGKTPCNLWFFSICLNKGTFKGLEWILPPGVYPPGPPPARLIDLPPTWSIKPPLPPWPQITVGHDNIVTYPKQEPTKCEKKSASICGKTVFKTITTTGTITSTISSTLSTCDTIYGCSVSGGAATTTTTKTSDNCPLPTTRPKALQTGNPDSGGSKLESGLVAAAGPPPPGCPADAIVYPSNPRNVGKIPDILAAYKGKYVEVKSESFQFTSFFWVPVLDQKTMDVLRESPDVEFAYYYQQWNANVGPVEPRPRMRTFANSLTQGVGSRSNVSDVISDHGHGNATLNRFNKRFPAKKLSPFTWDLSQISIPKGWHWNSFSSGSVDPQSRNWVYRYDSANGEGQTVYLLDEDGYWPNHAEFENMGGSIEMLPITNPFGTVPISSPDLAHGSSVASKVGGSVLGSCIKCRIVLVPIKGVERIPSDTWYERAVERVLQRLIDILEDIQRNNLQGKAVVNMSFSFAGRVLNATFLRSFFTHLQLLEDQVQAVLVTTSGNDSPKFPMINSYPALLGNPANRLGYLPNLIVVGATSHEACQAKFSQFSDWLTTFAPGEKLWVPLDPAISTPMFLTTASGTSLSAPLVSGMIAYWRSLQSPWRDQLALPQNVKKMVKIFHRRIPIHDQQIDPLLRKPIIWNGQVIDYSCLGDYDTISQWDTTQACPKINRDLSQETNEGETIQPCGPGTFGTLADGTYCPHLPDDGTGGHKVTFTTGATPAPTCPSITGCGGHLCTGFYCSPNPTGIPPDHRDPKDPNASKPVPTRTIDAPPGPTNKPTTTKTSGPEPTCDDKCKLDAGNRCKCSENGCDSESPSCCANASCPMCECGENGCSPKSPSCCASGTCEWSWTGGGGGDGSGKPPNRDPKTGTVLMVFMESLSQGPSGEVWTRQWDIFGAAGDASVDMCWDTPLLVADSNKDATGNKPGLPPKLPTIRTQGEKCSYSGTETTLGEFKCERGLSESKCQVLDPFPLERCPPLANPVMRAIVHCKWKT</sequence>
<feature type="compositionally biased region" description="Basic and acidic residues" evidence="10">
    <location>
        <begin position="1911"/>
        <end position="1920"/>
    </location>
</feature>
<evidence type="ECO:0000259" key="13">
    <source>
        <dbReference type="Pfam" id="PF12708"/>
    </source>
</evidence>
<evidence type="ECO:0000256" key="5">
    <source>
        <dbReference type="ARBA" id="ARBA00022801"/>
    </source>
</evidence>
<reference evidence="14 15" key="1">
    <citation type="journal article" date="2011" name="PLoS Genet.">
        <title>Comparative genomic analysis of human fungal pathogens causing paracoccidioidomycosis.</title>
        <authorList>
            <person name="Desjardins C.A."/>
            <person name="Champion M.D."/>
            <person name="Holder J.W."/>
            <person name="Muszewska A."/>
            <person name="Goldberg J."/>
            <person name="Bailao A.M."/>
            <person name="Brigido M.M."/>
            <person name="Ferreira M.E."/>
            <person name="Garcia A.M."/>
            <person name="Grynberg M."/>
            <person name="Gujja S."/>
            <person name="Heiman D.I."/>
            <person name="Henn M.R."/>
            <person name="Kodira C.D."/>
            <person name="Leon-Narvaez H."/>
            <person name="Longo L.V."/>
            <person name="Ma L.J."/>
            <person name="Malavazi I."/>
            <person name="Matsuo A.L."/>
            <person name="Morais F.V."/>
            <person name="Pereira M."/>
            <person name="Rodriguez-Brito S."/>
            <person name="Sakthikumar S."/>
            <person name="Salem-Izacc S.M."/>
            <person name="Sykes S.M."/>
            <person name="Teixeira M.M."/>
            <person name="Vallejo M.C."/>
            <person name="Walter M.E."/>
            <person name="Yandava C."/>
            <person name="Young S."/>
            <person name="Zeng Q."/>
            <person name="Zucker J."/>
            <person name="Felipe M.S."/>
            <person name="Goldman G.H."/>
            <person name="Haas B.J."/>
            <person name="McEwen J.G."/>
            <person name="Nino-Vega G."/>
            <person name="Puccia R."/>
            <person name="San-Blas G."/>
            <person name="Soares C.M."/>
            <person name="Birren B.W."/>
            <person name="Cuomo C.A."/>
        </authorList>
    </citation>
    <scope>NUCLEOTIDE SEQUENCE [LARGE SCALE GENOMIC DNA]</scope>
    <source>
        <strain evidence="15">ATCC MYA-826 / Pb01</strain>
    </source>
</reference>
<evidence type="ECO:0000313" key="14">
    <source>
        <dbReference type="EMBL" id="EEH34637.2"/>
    </source>
</evidence>
<feature type="chain" id="PRO_5002910320" evidence="11">
    <location>
        <begin position="25"/>
        <end position="2155"/>
    </location>
</feature>
<keyword evidence="8" id="KW-0865">Zymogen</keyword>
<keyword evidence="7" id="KW-0843">Virulence</keyword>
<keyword evidence="3" id="KW-0645">Protease</keyword>
<evidence type="ECO:0000313" key="15">
    <source>
        <dbReference type="Proteomes" id="UP000002059"/>
    </source>
</evidence>
<evidence type="ECO:0000256" key="6">
    <source>
        <dbReference type="ARBA" id="ARBA00022825"/>
    </source>
</evidence>
<dbReference type="KEGG" id="pbl:PAAG_05686"/>
<feature type="domain" description="Rhamnogalacturonase A/B/Epimerase-like pectate lyase" evidence="13">
    <location>
        <begin position="505"/>
        <end position="567"/>
    </location>
</feature>
<dbReference type="SUPFAM" id="SSF51126">
    <property type="entry name" value="Pectin lyase-like"/>
    <property type="match status" value="2"/>
</dbReference>
<dbReference type="VEuPathDB" id="FungiDB:PAAG_05686"/>
<evidence type="ECO:0000259" key="12">
    <source>
        <dbReference type="Pfam" id="PF00082"/>
    </source>
</evidence>
<dbReference type="Proteomes" id="UP000002059">
    <property type="component" value="Partially assembled WGS sequence"/>
</dbReference>
<keyword evidence="4 11" id="KW-0732">Signal</keyword>
<feature type="compositionally biased region" description="Basic and acidic residues" evidence="10">
    <location>
        <begin position="1018"/>
        <end position="1034"/>
    </location>
</feature>
<feature type="region of interest" description="Disordered" evidence="10">
    <location>
        <begin position="1294"/>
        <end position="1326"/>
    </location>
</feature>
<dbReference type="eggNOG" id="ENOG502SYD2">
    <property type="taxonomic scope" value="Eukaryota"/>
</dbReference>
<dbReference type="InterPro" id="IPR011050">
    <property type="entry name" value="Pectin_lyase_fold/virulence"/>
</dbReference>
<dbReference type="SUPFAM" id="SSF52743">
    <property type="entry name" value="Subtilisin-like"/>
    <property type="match status" value="1"/>
</dbReference>
<dbReference type="InterPro" id="IPR036852">
    <property type="entry name" value="Peptidase_S8/S53_dom_sf"/>
</dbReference>
<dbReference type="AlphaFoldDB" id="C1H4J3"/>
<keyword evidence="2" id="KW-0964">Secreted</keyword>
<keyword evidence="5" id="KW-0378">Hydrolase</keyword>
<evidence type="ECO:0000256" key="11">
    <source>
        <dbReference type="SAM" id="SignalP"/>
    </source>
</evidence>
<keyword evidence="15" id="KW-1185">Reference proteome</keyword>
<dbReference type="PANTHER" id="PTHR33928">
    <property type="entry name" value="POLYGALACTURONASE QRT3"/>
    <property type="match status" value="1"/>
</dbReference>
<dbReference type="InterPro" id="IPR000209">
    <property type="entry name" value="Peptidase_S8/S53_dom"/>
</dbReference>
<dbReference type="RefSeq" id="XP_015699877.1">
    <property type="nucleotide sequence ID" value="XM_015845651.1"/>
</dbReference>
<dbReference type="GO" id="GO:0004650">
    <property type="term" value="F:polygalacturonase activity"/>
    <property type="evidence" value="ECO:0007669"/>
    <property type="project" value="InterPro"/>
</dbReference>
<evidence type="ECO:0000256" key="9">
    <source>
        <dbReference type="ARBA" id="ARBA00023180"/>
    </source>
</evidence>
<proteinExistence type="predicted"/>
<dbReference type="CDD" id="cd23668">
    <property type="entry name" value="GH55_beta13glucanase-like"/>
    <property type="match status" value="1"/>
</dbReference>
<organism evidence="14 15">
    <name type="scientific">Paracoccidioides lutzii (strain ATCC MYA-826 / Pb01)</name>
    <name type="common">Paracoccidioides brasiliensis</name>
    <dbReference type="NCBI Taxonomy" id="502779"/>
    <lineage>
        <taxon>Eukaryota</taxon>
        <taxon>Fungi</taxon>
        <taxon>Dikarya</taxon>
        <taxon>Ascomycota</taxon>
        <taxon>Pezizomycotina</taxon>
        <taxon>Eurotiomycetes</taxon>
        <taxon>Eurotiomycetidae</taxon>
        <taxon>Onygenales</taxon>
        <taxon>Ajellomycetaceae</taxon>
        <taxon>Paracoccidioides</taxon>
    </lineage>
</organism>
<dbReference type="Pfam" id="PF00082">
    <property type="entry name" value="Peptidase_S8"/>
    <property type="match status" value="1"/>
</dbReference>
<evidence type="ECO:0000256" key="7">
    <source>
        <dbReference type="ARBA" id="ARBA00023026"/>
    </source>
</evidence>
<dbReference type="Pfam" id="PF12708">
    <property type="entry name" value="Pect-lyase_RHGA_epim"/>
    <property type="match status" value="2"/>
</dbReference>
<dbReference type="InterPro" id="IPR024535">
    <property type="entry name" value="RHGA/B-epi-like_pectate_lyase"/>
</dbReference>
<dbReference type="GO" id="GO:0005576">
    <property type="term" value="C:extracellular region"/>
    <property type="evidence" value="ECO:0007669"/>
    <property type="project" value="UniProtKB-SubCell"/>
</dbReference>
<feature type="region of interest" description="Disordered" evidence="10">
    <location>
        <begin position="990"/>
        <end position="1036"/>
    </location>
</feature>
<evidence type="ECO:0000256" key="8">
    <source>
        <dbReference type="ARBA" id="ARBA00023145"/>
    </source>
</evidence>
<dbReference type="PROSITE" id="PS00138">
    <property type="entry name" value="SUBTILASE_SER"/>
    <property type="match status" value="1"/>
</dbReference>
<gene>
    <name evidence="14" type="ORF">PAAG_05686</name>
</gene>
<dbReference type="Gene3D" id="2.160.20.10">
    <property type="entry name" value="Single-stranded right-handed beta-helix, Pectin lyase-like"/>
    <property type="match status" value="2"/>
</dbReference>
<evidence type="ECO:0000256" key="3">
    <source>
        <dbReference type="ARBA" id="ARBA00022670"/>
    </source>
</evidence>
<feature type="domain" description="Peptidase S8/S53" evidence="12">
    <location>
        <begin position="1550"/>
        <end position="1764"/>
    </location>
</feature>
<dbReference type="GO" id="GO:0004252">
    <property type="term" value="F:serine-type endopeptidase activity"/>
    <property type="evidence" value="ECO:0007669"/>
    <property type="project" value="InterPro"/>
</dbReference>
<accession>C1H4J3</accession>
<dbReference type="InterPro" id="IPR039279">
    <property type="entry name" value="QRT3-like"/>
</dbReference>
<feature type="domain" description="Rhamnogalacturonase A/B/Epimerase-like pectate lyase" evidence="13">
    <location>
        <begin position="140"/>
        <end position="369"/>
    </location>
</feature>
<evidence type="ECO:0000256" key="1">
    <source>
        <dbReference type="ARBA" id="ARBA00004613"/>
    </source>
</evidence>
<dbReference type="Gene3D" id="3.40.50.200">
    <property type="entry name" value="Peptidase S8/S53 domain"/>
    <property type="match status" value="1"/>
</dbReference>
<dbReference type="OMA" id="YTAMNIK"/>
<evidence type="ECO:0000256" key="4">
    <source>
        <dbReference type="ARBA" id="ARBA00022729"/>
    </source>
</evidence>
<protein>
    <submittedName>
        <fullName evidence="14">Glucan 1,3-beta-glucosidase</fullName>
    </submittedName>
</protein>